<accession>A0A934X1V7</accession>
<dbReference type="PANTHER" id="PTHR43272:SF33">
    <property type="entry name" value="AMP-BINDING DOMAIN-CONTAINING PROTEIN-RELATED"/>
    <property type="match status" value="1"/>
</dbReference>
<dbReference type="InterPro" id="IPR020845">
    <property type="entry name" value="AMP-binding_CS"/>
</dbReference>
<name>A0A934X1V7_9BACT</name>
<comment type="caution">
    <text evidence="5">The sequence shown here is derived from an EMBL/GenBank/DDBJ whole genome shotgun (WGS) entry which is preliminary data.</text>
</comment>
<evidence type="ECO:0000256" key="2">
    <source>
        <dbReference type="ARBA" id="ARBA00022840"/>
    </source>
</evidence>
<evidence type="ECO:0000313" key="5">
    <source>
        <dbReference type="EMBL" id="MBK6267154.1"/>
    </source>
</evidence>
<evidence type="ECO:0000259" key="4">
    <source>
        <dbReference type="Pfam" id="PF00501"/>
    </source>
</evidence>
<evidence type="ECO:0000256" key="3">
    <source>
        <dbReference type="SAM" id="Coils"/>
    </source>
</evidence>
<evidence type="ECO:0000256" key="1">
    <source>
        <dbReference type="ARBA" id="ARBA00022741"/>
    </source>
</evidence>
<dbReference type="Pfam" id="PF00501">
    <property type="entry name" value="AMP-binding"/>
    <property type="match status" value="1"/>
</dbReference>
<dbReference type="Pfam" id="PF23562">
    <property type="entry name" value="AMP-binding_C_3"/>
    <property type="match status" value="1"/>
</dbReference>
<protein>
    <submittedName>
        <fullName evidence="5">Long-chain fatty acid--CoA ligase</fullName>
    </submittedName>
</protein>
<dbReference type="InterPro" id="IPR000873">
    <property type="entry name" value="AMP-dep_synth/lig_dom"/>
</dbReference>
<dbReference type="GO" id="GO:0005524">
    <property type="term" value="F:ATP binding"/>
    <property type="evidence" value="ECO:0007669"/>
    <property type="project" value="UniProtKB-KW"/>
</dbReference>
<reference evidence="5" key="1">
    <citation type="submission" date="2021-01" db="EMBL/GenBank/DDBJ databases">
        <title>Marivirga aurantiaca sp. nov., isolated from intertidal surface sediments.</title>
        <authorList>
            <person name="Zhang M."/>
        </authorList>
    </citation>
    <scope>NUCLEOTIDE SEQUENCE</scope>
    <source>
        <strain evidence="5">S37H4</strain>
    </source>
</reference>
<dbReference type="CDD" id="cd05907">
    <property type="entry name" value="VL_LC_FACS_like"/>
    <property type="match status" value="1"/>
</dbReference>
<keyword evidence="5" id="KW-0436">Ligase</keyword>
<dbReference type="GO" id="GO:0004467">
    <property type="term" value="F:long-chain fatty acid-CoA ligase activity"/>
    <property type="evidence" value="ECO:0007669"/>
    <property type="project" value="TreeGrafter"/>
</dbReference>
<keyword evidence="1" id="KW-0547">Nucleotide-binding</keyword>
<dbReference type="Gene3D" id="3.40.50.12780">
    <property type="entry name" value="N-terminal domain of ligase-like"/>
    <property type="match status" value="2"/>
</dbReference>
<gene>
    <name evidence="5" type="ORF">JKA74_19070</name>
</gene>
<feature type="coiled-coil region" evidence="3">
    <location>
        <begin position="518"/>
        <end position="545"/>
    </location>
</feature>
<dbReference type="PROSITE" id="PS00455">
    <property type="entry name" value="AMP_BINDING"/>
    <property type="match status" value="1"/>
</dbReference>
<dbReference type="RefSeq" id="WP_201432843.1">
    <property type="nucleotide sequence ID" value="NZ_JAEQBW010000014.1"/>
</dbReference>
<dbReference type="InterPro" id="IPR042099">
    <property type="entry name" value="ANL_N_sf"/>
</dbReference>
<proteinExistence type="predicted"/>
<keyword evidence="2" id="KW-0067">ATP-binding</keyword>
<keyword evidence="3" id="KW-0175">Coiled coil</keyword>
<evidence type="ECO:0000313" key="6">
    <source>
        <dbReference type="Proteomes" id="UP000611723"/>
    </source>
</evidence>
<dbReference type="PANTHER" id="PTHR43272">
    <property type="entry name" value="LONG-CHAIN-FATTY-ACID--COA LIGASE"/>
    <property type="match status" value="1"/>
</dbReference>
<dbReference type="EMBL" id="JAEQBW010000014">
    <property type="protein sequence ID" value="MBK6267154.1"/>
    <property type="molecule type" value="Genomic_DNA"/>
</dbReference>
<organism evidence="5 6">
    <name type="scientific">Marivirga aurantiaca</name>
    <dbReference type="NCBI Taxonomy" id="2802615"/>
    <lineage>
        <taxon>Bacteria</taxon>
        <taxon>Pseudomonadati</taxon>
        <taxon>Bacteroidota</taxon>
        <taxon>Cytophagia</taxon>
        <taxon>Cytophagales</taxon>
        <taxon>Marivirgaceae</taxon>
        <taxon>Marivirga</taxon>
    </lineage>
</organism>
<dbReference type="AlphaFoldDB" id="A0A934X1V7"/>
<dbReference type="SUPFAM" id="SSF56801">
    <property type="entry name" value="Acetyl-CoA synthetase-like"/>
    <property type="match status" value="1"/>
</dbReference>
<dbReference type="Proteomes" id="UP000611723">
    <property type="component" value="Unassembled WGS sequence"/>
</dbReference>
<sequence>MEPSRLFDLLEYQHKNYPINDALASKVDGSWKKYSTEELIDIVNELSKGFIELGLKKDSKVGIVSNNRPEWNFVDLALQQIGAVSVPMYPTITEKDYRYIFEDSELKYVFVSDAALYQKVKNAAEGLETVKGIYSFDDLPNVAHWTEVKKLGESSSTDLASYKSAVLPEDLVTLIYTSGTTGNPKGVMLTHHNILSNAISVGENLPKDKGIKTGLSFLPLCHIFERTTTYFYFYRGISIYYAENIDKIGDNLKEVKPEMFTTVPRLLEKIYDKIVAKGTELSGIKKQLFFWALNLGHKLDKQKDQGFWYNFQLKMANKIIFSKWREAVGGNIVLIASGGAALQPRLATIFWAAQIPILEAYGLTETSPGISFNRYNNEDLRIGTVGPAMPGVQIKIAEDGEILAKGPNIMKGYYNQPEKTAEVIDAEGWFHTGDIGEMVEGRFLKITDRKKEMFKTSGGKYIAPQLIENKLKESTFIEQAMVVGDGQKFPGALLVPNFETLKDWCKHKGIKYSTDAEMVKDSQVLQKLDKEIQKANDQFAQWEKIKRTQLIPIQWTVEAGELTAKLSLKRKIIEKNYKKEIDALYQE</sequence>
<feature type="domain" description="AMP-dependent synthetase/ligase" evidence="4">
    <location>
        <begin position="12"/>
        <end position="414"/>
    </location>
</feature>
<dbReference type="GO" id="GO:0016020">
    <property type="term" value="C:membrane"/>
    <property type="evidence" value="ECO:0007669"/>
    <property type="project" value="TreeGrafter"/>
</dbReference>
<keyword evidence="6" id="KW-1185">Reference proteome</keyword>